<evidence type="ECO:0000313" key="2">
    <source>
        <dbReference type="Proteomes" id="UP000093962"/>
    </source>
</evidence>
<dbReference type="RefSeq" id="WP_064860775.1">
    <property type="nucleotide sequence ID" value="NZ_LZSF01000275.1"/>
</dbReference>
<comment type="caution">
    <text evidence="1">The sequence shown here is derived from an EMBL/GenBank/DDBJ whole genome shotgun (WGS) entry which is preliminary data.</text>
</comment>
<name>A0A1A0LWR9_MYCMU</name>
<reference evidence="1 2" key="1">
    <citation type="submission" date="2016-06" db="EMBL/GenBank/DDBJ databases">
        <authorList>
            <person name="Kjaerup R.B."/>
            <person name="Dalgaard T.S."/>
            <person name="Juul-Madsen H.R."/>
        </authorList>
    </citation>
    <scope>NUCLEOTIDE SEQUENCE [LARGE SCALE GENOMIC DNA]</scope>
    <source>
        <strain evidence="1 2">1199456.5</strain>
    </source>
</reference>
<gene>
    <name evidence="1" type="ORF">A5642_05325</name>
</gene>
<dbReference type="Proteomes" id="UP000093962">
    <property type="component" value="Unassembled WGS sequence"/>
</dbReference>
<evidence type="ECO:0000313" key="1">
    <source>
        <dbReference type="EMBL" id="OBA77674.1"/>
    </source>
</evidence>
<protein>
    <submittedName>
        <fullName evidence="1">Uncharacterized protein</fullName>
    </submittedName>
</protein>
<accession>A0A1A0LWR9</accession>
<dbReference type="EMBL" id="LZSF01000275">
    <property type="protein sequence ID" value="OBA77674.1"/>
    <property type="molecule type" value="Genomic_DNA"/>
</dbReference>
<organism evidence="1 2">
    <name type="scientific">Mycolicibacterium mucogenicum</name>
    <name type="common">Mycobacterium mucogenicum</name>
    <dbReference type="NCBI Taxonomy" id="56689"/>
    <lineage>
        <taxon>Bacteria</taxon>
        <taxon>Bacillati</taxon>
        <taxon>Actinomycetota</taxon>
        <taxon>Actinomycetes</taxon>
        <taxon>Mycobacteriales</taxon>
        <taxon>Mycobacteriaceae</taxon>
        <taxon>Mycolicibacterium</taxon>
    </lineage>
</organism>
<proteinExistence type="predicted"/>
<sequence>MAARTAANKLLCDIMIAPDRGVVVVEDAGVQGITGTYIQADIDPEPAPVQQALWVRTMSADECDVVGRLIRVRVFSGWDTGGLGVRAFDGRLNIASGLLAIGDRRNPERQLLVGPSGVIGVSVFVGHDIDTTCFDESGIGYPPSGPSEVTVLLHGDSWHTYTLRNTVDRWRIRC</sequence>
<dbReference type="AlphaFoldDB" id="A0A1A0LWR9"/>
<dbReference type="OrthoDB" id="4632224at2"/>